<evidence type="ECO:0000313" key="2">
    <source>
        <dbReference type="EMBL" id="KAG2433708.1"/>
    </source>
</evidence>
<name>A0A835W1F8_CHLIN</name>
<evidence type="ECO:0000256" key="1">
    <source>
        <dbReference type="SAM" id="Phobius"/>
    </source>
</evidence>
<sequence length="105" mass="12048">MKMYGFLYRRYKRRYFFWESVLQVEALALVLVDVFARTIHEYQQALLLLAVLTLIAIANMATQPLKAPMLTLMEFVSLGVLSLTITLGLFFVGGFTFRSDNKVCT</sequence>
<accession>A0A835W1F8</accession>
<feature type="transmembrane region" description="Helical" evidence="1">
    <location>
        <begin position="75"/>
        <end position="97"/>
    </location>
</feature>
<reference evidence="2" key="1">
    <citation type="journal article" date="2020" name="bioRxiv">
        <title>Comparative genomics of Chlamydomonas.</title>
        <authorList>
            <person name="Craig R.J."/>
            <person name="Hasan A.R."/>
            <person name="Ness R.W."/>
            <person name="Keightley P.D."/>
        </authorList>
    </citation>
    <scope>NUCLEOTIDE SEQUENCE</scope>
    <source>
        <strain evidence="2">SAG 7.73</strain>
    </source>
</reference>
<evidence type="ECO:0000313" key="3">
    <source>
        <dbReference type="Proteomes" id="UP000650467"/>
    </source>
</evidence>
<dbReference type="GO" id="GO:0000724">
    <property type="term" value="P:double-strand break repair via homologous recombination"/>
    <property type="evidence" value="ECO:0007669"/>
    <property type="project" value="TreeGrafter"/>
</dbReference>
<gene>
    <name evidence="2" type="ORF">HXX76_008076</name>
</gene>
<dbReference type="PANTHER" id="PTHR19862:SF14">
    <property type="entry name" value="WD REPEAT-CONTAINING PROTEIN 48"/>
    <property type="match status" value="1"/>
</dbReference>
<dbReference type="Proteomes" id="UP000650467">
    <property type="component" value="Unassembled WGS sequence"/>
</dbReference>
<feature type="transmembrane region" description="Helical" evidence="1">
    <location>
        <begin position="45"/>
        <end position="63"/>
    </location>
</feature>
<proteinExistence type="predicted"/>
<keyword evidence="1" id="KW-0472">Membrane</keyword>
<keyword evidence="1" id="KW-0812">Transmembrane</keyword>
<keyword evidence="3" id="KW-1185">Reference proteome</keyword>
<dbReference type="InterPro" id="IPR051246">
    <property type="entry name" value="WDR48"/>
</dbReference>
<protein>
    <submittedName>
        <fullName evidence="2">Uncharacterized protein</fullName>
    </submittedName>
</protein>
<keyword evidence="1" id="KW-1133">Transmembrane helix</keyword>
<dbReference type="AlphaFoldDB" id="A0A835W1F8"/>
<organism evidence="2 3">
    <name type="scientific">Chlamydomonas incerta</name>
    <dbReference type="NCBI Taxonomy" id="51695"/>
    <lineage>
        <taxon>Eukaryota</taxon>
        <taxon>Viridiplantae</taxon>
        <taxon>Chlorophyta</taxon>
        <taxon>core chlorophytes</taxon>
        <taxon>Chlorophyceae</taxon>
        <taxon>CS clade</taxon>
        <taxon>Chlamydomonadales</taxon>
        <taxon>Chlamydomonadaceae</taxon>
        <taxon>Chlamydomonas</taxon>
    </lineage>
</organism>
<dbReference type="GO" id="GO:0043130">
    <property type="term" value="F:ubiquitin binding"/>
    <property type="evidence" value="ECO:0007669"/>
    <property type="project" value="TreeGrafter"/>
</dbReference>
<dbReference type="PANTHER" id="PTHR19862">
    <property type="entry name" value="WD REPEAT-CONTAINING PROTEIN 48"/>
    <property type="match status" value="1"/>
</dbReference>
<dbReference type="EMBL" id="JAEHOC010000018">
    <property type="protein sequence ID" value="KAG2433708.1"/>
    <property type="molecule type" value="Genomic_DNA"/>
</dbReference>
<comment type="caution">
    <text evidence="2">The sequence shown here is derived from an EMBL/GenBank/DDBJ whole genome shotgun (WGS) entry which is preliminary data.</text>
</comment>